<dbReference type="Proteomes" id="UP001230649">
    <property type="component" value="Unassembled WGS sequence"/>
</dbReference>
<proteinExistence type="predicted"/>
<name>A0ACC2W8I6_9TREE</name>
<sequence>MSEKSTALPPSYDTVIKEKTSAMGLPWAVLKPQGERRERKLEVVDTVLAWLTVWALIMPILANEYMYFWIDDKGVKWPTHGVFSAEARAAVHGQTRQRRADLPTTASVEAMYWGDRAWISNLVYAVLVALTGSWFAYKLHKARNPAQGQPDRSLKTLRQKRRFIPCVLAILMLPIWALLCYAISTVGYQPGPVLWVACVGLITNIFWIIVRVIRKRAAGKALEQAKGRAQVLEPIAHSSGARFA</sequence>
<evidence type="ECO:0000313" key="1">
    <source>
        <dbReference type="EMBL" id="KAJ9108053.1"/>
    </source>
</evidence>
<organism evidence="1 2">
    <name type="scientific">Naganishia adeliensis</name>
    <dbReference type="NCBI Taxonomy" id="92952"/>
    <lineage>
        <taxon>Eukaryota</taxon>
        <taxon>Fungi</taxon>
        <taxon>Dikarya</taxon>
        <taxon>Basidiomycota</taxon>
        <taxon>Agaricomycotina</taxon>
        <taxon>Tremellomycetes</taxon>
        <taxon>Filobasidiales</taxon>
        <taxon>Filobasidiaceae</taxon>
        <taxon>Naganishia</taxon>
    </lineage>
</organism>
<dbReference type="EMBL" id="JASBWS010000034">
    <property type="protein sequence ID" value="KAJ9108053.1"/>
    <property type="molecule type" value="Genomic_DNA"/>
</dbReference>
<evidence type="ECO:0000313" key="2">
    <source>
        <dbReference type="Proteomes" id="UP001230649"/>
    </source>
</evidence>
<protein>
    <submittedName>
        <fullName evidence="1">Uncharacterized protein</fullName>
    </submittedName>
</protein>
<reference evidence="1" key="1">
    <citation type="submission" date="2023-04" db="EMBL/GenBank/DDBJ databases">
        <title>Draft Genome sequencing of Naganishia species isolated from polar environments using Oxford Nanopore Technology.</title>
        <authorList>
            <person name="Leo P."/>
            <person name="Venkateswaran K."/>
        </authorList>
    </citation>
    <scope>NUCLEOTIDE SEQUENCE</scope>
    <source>
        <strain evidence="1">MNA-CCFEE 5262</strain>
    </source>
</reference>
<comment type="caution">
    <text evidence="1">The sequence shown here is derived from an EMBL/GenBank/DDBJ whole genome shotgun (WGS) entry which is preliminary data.</text>
</comment>
<keyword evidence="2" id="KW-1185">Reference proteome</keyword>
<accession>A0ACC2W8I6</accession>
<gene>
    <name evidence="1" type="ORF">QFC20_003622</name>
</gene>